<proteinExistence type="predicted"/>
<comment type="caution">
    <text evidence="1">The sequence shown here is derived from an EMBL/GenBank/DDBJ whole genome shotgun (WGS) entry which is preliminary data.</text>
</comment>
<sequence>MAIRVRGTNGIPIVKADGHQILLEPSLVPGYPVIVVKTNERMITEKQPGFRETESTRTIKGANGLSYKFTDDLFDRSLTGLAYREEKQKRLIKPDAKLKAAYDIYKKADGWQRDYIYYGITPSAPDGEFSYDYKEYISSFYVTGDAFLVHQRMAEQSGDPFIKSGKKSSGWTDGFFEIRCTAAVHGQNGVGTEIKSAFLSKGSNLFDVVYHVKKKGIWPFRYDFYEIESVTAKQVLTSMPLVNWDLESYASTFRIDVEEADNVEVIKTSRTENVEFATNFDVQATILKVGLKFGASRKRNVTNTIEVTTTLESDYLGQATVNFADKVITEKSVFGLYMSREYYNDIFSISIEPRHIQ</sequence>
<reference evidence="1 2" key="1">
    <citation type="submission" date="2021-01" db="EMBL/GenBank/DDBJ databases">
        <title>Chryseolinea sp. Jin1 Genome sequencing and assembly.</title>
        <authorList>
            <person name="Kim I."/>
        </authorList>
    </citation>
    <scope>NUCLEOTIDE SEQUENCE [LARGE SCALE GENOMIC DNA]</scope>
    <source>
        <strain evidence="1 2">Jin1</strain>
    </source>
</reference>
<gene>
    <name evidence="1" type="ORF">JI741_21845</name>
</gene>
<accession>A0ABS1KWR4</accession>
<evidence type="ECO:0000313" key="2">
    <source>
        <dbReference type="Proteomes" id="UP000613030"/>
    </source>
</evidence>
<organism evidence="1 2">
    <name type="scientific">Chryseolinea lacunae</name>
    <dbReference type="NCBI Taxonomy" id="2801331"/>
    <lineage>
        <taxon>Bacteria</taxon>
        <taxon>Pseudomonadati</taxon>
        <taxon>Bacteroidota</taxon>
        <taxon>Cytophagia</taxon>
        <taxon>Cytophagales</taxon>
        <taxon>Fulvivirgaceae</taxon>
        <taxon>Chryseolinea</taxon>
    </lineage>
</organism>
<protein>
    <submittedName>
        <fullName evidence="1">Uncharacterized protein</fullName>
    </submittedName>
</protein>
<name>A0ABS1KWR4_9BACT</name>
<dbReference type="Proteomes" id="UP000613030">
    <property type="component" value="Unassembled WGS sequence"/>
</dbReference>
<dbReference type="RefSeq" id="WP_202013465.1">
    <property type="nucleotide sequence ID" value="NZ_JAERRB010000008.1"/>
</dbReference>
<evidence type="ECO:0000313" key="1">
    <source>
        <dbReference type="EMBL" id="MBL0743890.1"/>
    </source>
</evidence>
<keyword evidence="2" id="KW-1185">Reference proteome</keyword>
<dbReference type="EMBL" id="JAERRB010000008">
    <property type="protein sequence ID" value="MBL0743890.1"/>
    <property type="molecule type" value="Genomic_DNA"/>
</dbReference>